<feature type="domain" description="RNA polymerase sigma factor 70 region 4 type 2" evidence="7">
    <location>
        <begin position="123"/>
        <end position="174"/>
    </location>
</feature>
<dbReference type="InterPro" id="IPR007627">
    <property type="entry name" value="RNA_pol_sigma70_r2"/>
</dbReference>
<evidence type="ECO:0000259" key="6">
    <source>
        <dbReference type="Pfam" id="PF04542"/>
    </source>
</evidence>
<proteinExistence type="inferred from homology"/>
<gene>
    <name evidence="8" type="ORF">GK091_13520</name>
</gene>
<dbReference type="EMBL" id="JAAGNZ010000001">
    <property type="protein sequence ID" value="NEU67905.1"/>
    <property type="molecule type" value="Genomic_DNA"/>
</dbReference>
<dbReference type="InterPro" id="IPR039425">
    <property type="entry name" value="RNA_pol_sigma-70-like"/>
</dbReference>
<evidence type="ECO:0000313" key="8">
    <source>
        <dbReference type="EMBL" id="NEU67905.1"/>
    </source>
</evidence>
<dbReference type="RefSeq" id="WP_164038802.1">
    <property type="nucleotide sequence ID" value="NZ_JAAGNZ010000001.1"/>
</dbReference>
<comment type="similarity">
    <text evidence="1">Belongs to the sigma-70 factor family. ECF subfamily.</text>
</comment>
<evidence type="ECO:0000256" key="2">
    <source>
        <dbReference type="ARBA" id="ARBA00023015"/>
    </source>
</evidence>
<dbReference type="Pfam" id="PF04542">
    <property type="entry name" value="Sigma70_r2"/>
    <property type="match status" value="1"/>
</dbReference>
<dbReference type="AlphaFoldDB" id="A0A6M0IJW6"/>
<dbReference type="Proteomes" id="UP000477386">
    <property type="component" value="Unassembled WGS sequence"/>
</dbReference>
<keyword evidence="2" id="KW-0805">Transcription regulation</keyword>
<dbReference type="InterPro" id="IPR013249">
    <property type="entry name" value="RNA_pol_sigma70_r4_t2"/>
</dbReference>
<dbReference type="GO" id="GO:0003677">
    <property type="term" value="F:DNA binding"/>
    <property type="evidence" value="ECO:0007669"/>
    <property type="project" value="InterPro"/>
</dbReference>
<evidence type="ECO:0000256" key="1">
    <source>
        <dbReference type="ARBA" id="ARBA00010641"/>
    </source>
</evidence>
<evidence type="ECO:0000256" key="4">
    <source>
        <dbReference type="ARBA" id="ARBA00023163"/>
    </source>
</evidence>
<keyword evidence="5" id="KW-0175">Coiled coil</keyword>
<name>A0A6M0IJW6_9BACT</name>
<dbReference type="PANTHER" id="PTHR43133:SF46">
    <property type="entry name" value="RNA POLYMERASE SIGMA-70 FACTOR ECF SUBFAMILY"/>
    <property type="match status" value="1"/>
</dbReference>
<dbReference type="InterPro" id="IPR014327">
    <property type="entry name" value="RNA_pol_sigma70_bacteroid"/>
</dbReference>
<dbReference type="Gene3D" id="1.10.10.10">
    <property type="entry name" value="Winged helix-like DNA-binding domain superfamily/Winged helix DNA-binding domain"/>
    <property type="match status" value="1"/>
</dbReference>
<dbReference type="Gene3D" id="1.10.1740.10">
    <property type="match status" value="1"/>
</dbReference>
<feature type="coiled-coil region" evidence="5">
    <location>
        <begin position="110"/>
        <end position="137"/>
    </location>
</feature>
<dbReference type="NCBIfam" id="TIGR02937">
    <property type="entry name" value="sigma70-ECF"/>
    <property type="match status" value="1"/>
</dbReference>
<dbReference type="InterPro" id="IPR013325">
    <property type="entry name" value="RNA_pol_sigma_r2"/>
</dbReference>
<evidence type="ECO:0000313" key="9">
    <source>
        <dbReference type="Proteomes" id="UP000477386"/>
    </source>
</evidence>
<dbReference type="Pfam" id="PF08281">
    <property type="entry name" value="Sigma70_r4_2"/>
    <property type="match status" value="1"/>
</dbReference>
<evidence type="ECO:0000256" key="5">
    <source>
        <dbReference type="SAM" id="Coils"/>
    </source>
</evidence>
<evidence type="ECO:0000256" key="3">
    <source>
        <dbReference type="ARBA" id="ARBA00023082"/>
    </source>
</evidence>
<keyword evidence="9" id="KW-1185">Reference proteome</keyword>
<accession>A0A6M0IJW6</accession>
<comment type="caution">
    <text evidence="8">The sequence shown here is derived from an EMBL/GenBank/DDBJ whole genome shotgun (WGS) entry which is preliminary data.</text>
</comment>
<organism evidence="8 9">
    <name type="scientific">Spirosoma agri</name>
    <dbReference type="NCBI Taxonomy" id="1987381"/>
    <lineage>
        <taxon>Bacteria</taxon>
        <taxon>Pseudomonadati</taxon>
        <taxon>Bacteroidota</taxon>
        <taxon>Cytophagia</taxon>
        <taxon>Cytophagales</taxon>
        <taxon>Cytophagaceae</taxon>
        <taxon>Spirosoma</taxon>
    </lineage>
</organism>
<keyword evidence="3" id="KW-0731">Sigma factor</keyword>
<reference evidence="8 9" key="1">
    <citation type="submission" date="2020-02" db="EMBL/GenBank/DDBJ databases">
        <title>Draft genome sequence of two Spirosoma agri KCTC 52727 and Spirosoma terrae KCTC 52035.</title>
        <authorList>
            <person name="Rojas J."/>
            <person name="Ambika Manirajan B."/>
            <person name="Ratering S."/>
            <person name="Suarez C."/>
            <person name="Schnell S."/>
        </authorList>
    </citation>
    <scope>NUCLEOTIDE SEQUENCE [LARGE SCALE GENOMIC DNA]</scope>
    <source>
        <strain evidence="8 9">KCTC 52727</strain>
    </source>
</reference>
<keyword evidence="4" id="KW-0804">Transcription</keyword>
<sequence>MNYKSLPDELLVIYLRNGDQRAFREIYQRYWKKLYSIARHKVQDLASVEELVQDIFLRLWERRESLRIDRLDAYLTTAVRYAIINHYKATLVQEKYAGHAFAAYTEASFITDEQLDLDELINAVEQHLNELPEKTRQIFRLNRLECQTVKEISSQLNVPERTVEYHISQAIKTLRHYLRDYLLAGLFMNLFL</sequence>
<protein>
    <submittedName>
        <fullName evidence="8">RNA polymerase sigma-70 factor</fullName>
    </submittedName>
</protein>
<dbReference type="SUPFAM" id="SSF88946">
    <property type="entry name" value="Sigma2 domain of RNA polymerase sigma factors"/>
    <property type="match status" value="1"/>
</dbReference>
<dbReference type="NCBIfam" id="TIGR02985">
    <property type="entry name" value="Sig70_bacteroi1"/>
    <property type="match status" value="1"/>
</dbReference>
<dbReference type="PANTHER" id="PTHR43133">
    <property type="entry name" value="RNA POLYMERASE ECF-TYPE SIGMA FACTO"/>
    <property type="match status" value="1"/>
</dbReference>
<dbReference type="SUPFAM" id="SSF88659">
    <property type="entry name" value="Sigma3 and sigma4 domains of RNA polymerase sigma factors"/>
    <property type="match status" value="1"/>
</dbReference>
<dbReference type="GO" id="GO:0006352">
    <property type="term" value="P:DNA-templated transcription initiation"/>
    <property type="evidence" value="ECO:0007669"/>
    <property type="project" value="InterPro"/>
</dbReference>
<dbReference type="InterPro" id="IPR014284">
    <property type="entry name" value="RNA_pol_sigma-70_dom"/>
</dbReference>
<dbReference type="GO" id="GO:0016987">
    <property type="term" value="F:sigma factor activity"/>
    <property type="evidence" value="ECO:0007669"/>
    <property type="project" value="UniProtKB-KW"/>
</dbReference>
<feature type="domain" description="RNA polymerase sigma-70 region 2" evidence="6">
    <location>
        <begin position="26"/>
        <end position="88"/>
    </location>
</feature>
<dbReference type="InterPro" id="IPR013324">
    <property type="entry name" value="RNA_pol_sigma_r3/r4-like"/>
</dbReference>
<dbReference type="InterPro" id="IPR036388">
    <property type="entry name" value="WH-like_DNA-bd_sf"/>
</dbReference>
<evidence type="ECO:0000259" key="7">
    <source>
        <dbReference type="Pfam" id="PF08281"/>
    </source>
</evidence>